<dbReference type="STRING" id="999422.HMPREF9944_00222"/>
<dbReference type="Pfam" id="PF14902">
    <property type="entry name" value="DUF4494"/>
    <property type="match status" value="1"/>
</dbReference>
<dbReference type="HOGENOM" id="CLU_107508_0_0_10"/>
<name>H1HJ78_9BACT</name>
<protein>
    <recommendedName>
        <fullName evidence="4">DUF4494 domain-containing protein</fullName>
    </recommendedName>
</protein>
<accession>H1HJ78</accession>
<sequence>MRSRTAVWFETKIRYEKTIDDGMQKKVSESYVVDALSFTEAENTIIEEMRVYITGDFKVTDLKQAAYGEIFFSDADTDDKWYKCKLQFITIDEKTEKEKRSTVTYLVQAGSLPAAVKHVNEVMGGTMIDYVIVGIQETQIMDVFEHNGAKKDAISHNDAPEYETAEQTEQVNAE</sequence>
<feature type="region of interest" description="Disordered" evidence="1">
    <location>
        <begin position="153"/>
        <end position="174"/>
    </location>
</feature>
<dbReference type="AlphaFoldDB" id="H1HJ78"/>
<evidence type="ECO:0008006" key="4">
    <source>
        <dbReference type="Google" id="ProtNLM"/>
    </source>
</evidence>
<dbReference type="RefSeq" id="WP_008563827.1">
    <property type="nucleotide sequence ID" value="NZ_JH594500.1"/>
</dbReference>
<dbReference type="EMBL" id="AGEK01000012">
    <property type="protein sequence ID" value="EHO74077.1"/>
    <property type="molecule type" value="Genomic_DNA"/>
</dbReference>
<proteinExistence type="predicted"/>
<comment type="caution">
    <text evidence="2">The sequence shown here is derived from an EMBL/GenBank/DDBJ whole genome shotgun (WGS) entry which is preliminary data.</text>
</comment>
<organism evidence="2 3">
    <name type="scientific">Segatella maculosa OT 289</name>
    <dbReference type="NCBI Taxonomy" id="999422"/>
    <lineage>
        <taxon>Bacteria</taxon>
        <taxon>Pseudomonadati</taxon>
        <taxon>Bacteroidota</taxon>
        <taxon>Bacteroidia</taxon>
        <taxon>Bacteroidales</taxon>
        <taxon>Prevotellaceae</taxon>
        <taxon>Segatella</taxon>
    </lineage>
</organism>
<gene>
    <name evidence="2" type="ORF">HMPREF9944_00222</name>
</gene>
<keyword evidence="3" id="KW-1185">Reference proteome</keyword>
<reference evidence="2 3" key="1">
    <citation type="submission" date="2011-12" db="EMBL/GenBank/DDBJ databases">
        <title>The Genome Sequence of Prevotella maculosa OT 289.</title>
        <authorList>
            <consortium name="The Broad Institute Genome Sequencing Platform"/>
            <person name="Earl A."/>
            <person name="Ward D."/>
            <person name="Feldgarden M."/>
            <person name="Gevers D."/>
            <person name="Izard J."/>
            <person name="Blanton J.M."/>
            <person name="Mathney J."/>
            <person name="Tanner A.C."/>
            <person name="Dewhirst F.E."/>
            <person name="Young S.K."/>
            <person name="Zeng Q."/>
            <person name="Gargeya S."/>
            <person name="Fitzgerald M."/>
            <person name="Haas B."/>
            <person name="Abouelleil A."/>
            <person name="Alvarado L."/>
            <person name="Arachchi H.M."/>
            <person name="Berlin A."/>
            <person name="Chapman S.B."/>
            <person name="Gearin G."/>
            <person name="Goldberg J."/>
            <person name="Griggs A."/>
            <person name="Gujja S."/>
            <person name="Hansen M."/>
            <person name="Heiman D."/>
            <person name="Howarth C."/>
            <person name="Larimer J."/>
            <person name="Lui A."/>
            <person name="MacDonald P.J.P."/>
            <person name="McCowen C."/>
            <person name="Montmayeur A."/>
            <person name="Murphy C."/>
            <person name="Neiman D."/>
            <person name="Pearson M."/>
            <person name="Priest M."/>
            <person name="Roberts A."/>
            <person name="Saif S."/>
            <person name="Shea T."/>
            <person name="Sisk P."/>
            <person name="Stolte C."/>
            <person name="Sykes S."/>
            <person name="Wortman J."/>
            <person name="Nusbaum C."/>
            <person name="Birren B."/>
        </authorList>
    </citation>
    <scope>NUCLEOTIDE SEQUENCE [LARGE SCALE GENOMIC DNA]</scope>
    <source>
        <strain evidence="2 3">OT 289</strain>
    </source>
</reference>
<dbReference type="InterPro" id="IPR027848">
    <property type="entry name" value="DUF4494"/>
</dbReference>
<dbReference type="Proteomes" id="UP000003167">
    <property type="component" value="Unassembled WGS sequence"/>
</dbReference>
<evidence type="ECO:0000256" key="1">
    <source>
        <dbReference type="SAM" id="MobiDB-lite"/>
    </source>
</evidence>
<dbReference type="OrthoDB" id="954784at2"/>
<evidence type="ECO:0000313" key="2">
    <source>
        <dbReference type="EMBL" id="EHO74077.1"/>
    </source>
</evidence>
<evidence type="ECO:0000313" key="3">
    <source>
        <dbReference type="Proteomes" id="UP000003167"/>
    </source>
</evidence>
<dbReference type="PATRIC" id="fig|999422.3.peg.214"/>